<dbReference type="Proteomes" id="UP001146793">
    <property type="component" value="Unassembled WGS sequence"/>
</dbReference>
<evidence type="ECO:0000256" key="5">
    <source>
        <dbReference type="ARBA" id="ARBA00023136"/>
    </source>
</evidence>
<dbReference type="EMBL" id="JANTQA010000057">
    <property type="protein sequence ID" value="KAJ3428991.1"/>
    <property type="molecule type" value="Genomic_DNA"/>
</dbReference>
<evidence type="ECO:0000313" key="8">
    <source>
        <dbReference type="EMBL" id="KAJ3428991.1"/>
    </source>
</evidence>
<feature type="transmembrane region" description="Helical" evidence="7">
    <location>
        <begin position="192"/>
        <end position="212"/>
    </location>
</feature>
<evidence type="ECO:0000256" key="2">
    <source>
        <dbReference type="ARBA" id="ARBA00005587"/>
    </source>
</evidence>
<reference evidence="8" key="1">
    <citation type="submission" date="2022-08" db="EMBL/GenBank/DDBJ databases">
        <title>Novel sulphate-reducing endosymbionts in the free-living metamonad Anaeramoeba.</title>
        <authorList>
            <person name="Jerlstrom-Hultqvist J."/>
            <person name="Cepicka I."/>
            <person name="Gallot-Lavallee L."/>
            <person name="Salas-Leiva D."/>
            <person name="Curtis B.A."/>
            <person name="Zahonova K."/>
            <person name="Pipaliya S."/>
            <person name="Dacks J."/>
            <person name="Roger A.J."/>
        </authorList>
    </citation>
    <scope>NUCLEOTIDE SEQUENCE</scope>
    <source>
        <strain evidence="8">Busselton2</strain>
    </source>
</reference>
<feature type="region of interest" description="Disordered" evidence="6">
    <location>
        <begin position="227"/>
        <end position="249"/>
    </location>
</feature>
<comment type="subcellular location">
    <subcellularLocation>
        <location evidence="1">Membrane</location>
        <topology evidence="1">Multi-pass membrane protein</topology>
    </subcellularLocation>
</comment>
<keyword evidence="3 7" id="KW-0812">Transmembrane</keyword>
<feature type="transmembrane region" description="Helical" evidence="7">
    <location>
        <begin position="136"/>
        <end position="155"/>
    </location>
</feature>
<sequence>MQKFEKIVDLSDIEMVSTKKFTKIAFPKEYNIAIVKSPTNCCEPGPLGLFSLAVGCCVLVAADLKWTNSTLILRAPWLFWVPGIAQLMAGVFEIFRKNVFGAFAFIIYGALWVGIAWGYVHIVFGDVDAHEELRHLGMICAGYVVFSVILLLSSLQLNTTFPFILSFILVALVSLTVHLFRGTSSIPAGIGLIGVGIFSFYTGAAVMLNVAAGGTVLSVDPARHVAKEADSDFSEDENEDEYVNENEQD</sequence>
<evidence type="ECO:0000256" key="4">
    <source>
        <dbReference type="ARBA" id="ARBA00022989"/>
    </source>
</evidence>
<proteinExistence type="inferred from homology"/>
<name>A0AAV7YJE4_9EUKA</name>
<dbReference type="Pfam" id="PF01184">
    <property type="entry name" value="Gpr1_Fun34_YaaH"/>
    <property type="match status" value="1"/>
</dbReference>
<dbReference type="NCBIfam" id="NF038013">
    <property type="entry name" value="AceTr_1"/>
    <property type="match status" value="1"/>
</dbReference>
<dbReference type="InterPro" id="IPR000791">
    <property type="entry name" value="Gpr1/Fun34/SatP-like"/>
</dbReference>
<feature type="transmembrane region" description="Helical" evidence="7">
    <location>
        <begin position="101"/>
        <end position="124"/>
    </location>
</feature>
<protein>
    <submittedName>
        <fullName evidence="8">Inner membrane protein yaah</fullName>
    </submittedName>
</protein>
<dbReference type="PANTHER" id="PTHR30178">
    <property type="entry name" value="INNER MEMBRANE PROTEIN YAAH"/>
    <property type="match status" value="1"/>
</dbReference>
<dbReference type="PANTHER" id="PTHR30178:SF3">
    <property type="entry name" value="SUCCINATE-ACETATE_PROTON SYMPORTER SATP"/>
    <property type="match status" value="1"/>
</dbReference>
<keyword evidence="5 7" id="KW-0472">Membrane</keyword>
<evidence type="ECO:0000256" key="3">
    <source>
        <dbReference type="ARBA" id="ARBA00022692"/>
    </source>
</evidence>
<comment type="caution">
    <text evidence="8">The sequence shown here is derived from an EMBL/GenBank/DDBJ whole genome shotgun (WGS) entry which is preliminary data.</text>
</comment>
<gene>
    <name evidence="8" type="ORF">M0812_24330</name>
</gene>
<evidence type="ECO:0000256" key="7">
    <source>
        <dbReference type="SAM" id="Phobius"/>
    </source>
</evidence>
<evidence type="ECO:0000313" key="9">
    <source>
        <dbReference type="Proteomes" id="UP001146793"/>
    </source>
</evidence>
<feature type="transmembrane region" description="Helical" evidence="7">
    <location>
        <begin position="161"/>
        <end position="180"/>
    </location>
</feature>
<comment type="similarity">
    <text evidence="2">Belongs to the acetate uptake transporter (AceTr) (TC 2.A.96) family.</text>
</comment>
<evidence type="ECO:0000256" key="6">
    <source>
        <dbReference type="SAM" id="MobiDB-lite"/>
    </source>
</evidence>
<dbReference type="GO" id="GO:0016020">
    <property type="term" value="C:membrane"/>
    <property type="evidence" value="ECO:0007669"/>
    <property type="project" value="UniProtKB-SubCell"/>
</dbReference>
<dbReference type="AlphaFoldDB" id="A0AAV7YJE4"/>
<feature type="compositionally biased region" description="Acidic residues" evidence="6">
    <location>
        <begin position="231"/>
        <end position="249"/>
    </location>
</feature>
<organism evidence="8 9">
    <name type="scientific">Anaeramoeba flamelloides</name>
    <dbReference type="NCBI Taxonomy" id="1746091"/>
    <lineage>
        <taxon>Eukaryota</taxon>
        <taxon>Metamonada</taxon>
        <taxon>Anaeramoebidae</taxon>
        <taxon>Anaeramoeba</taxon>
    </lineage>
</organism>
<accession>A0AAV7YJE4</accession>
<evidence type="ECO:0000256" key="1">
    <source>
        <dbReference type="ARBA" id="ARBA00004141"/>
    </source>
</evidence>
<keyword evidence="4 7" id="KW-1133">Transmembrane helix</keyword>
<dbReference type="InterPro" id="IPR047623">
    <property type="entry name" value="SatP"/>
</dbReference>